<comment type="caution">
    <text evidence="2">The sequence shown here is derived from an EMBL/GenBank/DDBJ whole genome shotgun (WGS) entry which is preliminary data.</text>
</comment>
<dbReference type="EMBL" id="CADEBC010000586">
    <property type="protein sequence ID" value="CAB3256303.1"/>
    <property type="molecule type" value="Genomic_DNA"/>
</dbReference>
<sequence>MAAKKDNSVCPAVFYFHNFSEARDGERADPAQKRQRRERGRGRGRTDCTVRKAFRALKKSSKGHPLVNIGPFLTTFKKAGLPVAIY</sequence>
<dbReference type="AlphaFoldDB" id="A0A8S1B1N6"/>
<dbReference type="Proteomes" id="UP000494106">
    <property type="component" value="Unassembled WGS sequence"/>
</dbReference>
<name>A0A8S1B1N6_ARCPL</name>
<feature type="compositionally biased region" description="Basic residues" evidence="1">
    <location>
        <begin position="33"/>
        <end position="43"/>
    </location>
</feature>
<accession>A0A8S1B1N6</accession>
<gene>
    <name evidence="2" type="ORF">APLA_LOCUS15309</name>
</gene>
<evidence type="ECO:0000313" key="2">
    <source>
        <dbReference type="EMBL" id="CAB3256303.1"/>
    </source>
</evidence>
<evidence type="ECO:0000313" key="3">
    <source>
        <dbReference type="Proteomes" id="UP000494106"/>
    </source>
</evidence>
<keyword evidence="3" id="KW-1185">Reference proteome</keyword>
<evidence type="ECO:0000256" key="1">
    <source>
        <dbReference type="SAM" id="MobiDB-lite"/>
    </source>
</evidence>
<organism evidence="2 3">
    <name type="scientific">Arctia plantaginis</name>
    <name type="common">Wood tiger moth</name>
    <name type="synonym">Phalaena plantaginis</name>
    <dbReference type="NCBI Taxonomy" id="874455"/>
    <lineage>
        <taxon>Eukaryota</taxon>
        <taxon>Metazoa</taxon>
        <taxon>Ecdysozoa</taxon>
        <taxon>Arthropoda</taxon>
        <taxon>Hexapoda</taxon>
        <taxon>Insecta</taxon>
        <taxon>Pterygota</taxon>
        <taxon>Neoptera</taxon>
        <taxon>Endopterygota</taxon>
        <taxon>Lepidoptera</taxon>
        <taxon>Glossata</taxon>
        <taxon>Ditrysia</taxon>
        <taxon>Noctuoidea</taxon>
        <taxon>Erebidae</taxon>
        <taxon>Arctiinae</taxon>
        <taxon>Arctia</taxon>
    </lineage>
</organism>
<reference evidence="2 3" key="1">
    <citation type="submission" date="2020-04" db="EMBL/GenBank/DDBJ databases">
        <authorList>
            <person name="Wallbank WR R."/>
            <person name="Pardo Diaz C."/>
            <person name="Kozak K."/>
            <person name="Martin S."/>
            <person name="Jiggins C."/>
            <person name="Moest M."/>
            <person name="Warren A I."/>
            <person name="Byers J.R.P. K."/>
            <person name="Montejo-Kovacevich G."/>
            <person name="Yen C E."/>
        </authorList>
    </citation>
    <scope>NUCLEOTIDE SEQUENCE [LARGE SCALE GENOMIC DNA]</scope>
</reference>
<protein>
    <submittedName>
        <fullName evidence="2">Uncharacterized protein</fullName>
    </submittedName>
</protein>
<feature type="region of interest" description="Disordered" evidence="1">
    <location>
        <begin position="24"/>
        <end position="46"/>
    </location>
</feature>
<proteinExistence type="predicted"/>